<evidence type="ECO:0000256" key="2">
    <source>
        <dbReference type="ARBA" id="ARBA00009772"/>
    </source>
</evidence>
<keyword evidence="11" id="KW-0282">Flagellum</keyword>
<evidence type="ECO:0000256" key="4">
    <source>
        <dbReference type="ARBA" id="ARBA00022475"/>
    </source>
</evidence>
<comment type="subcellular location">
    <subcellularLocation>
        <location evidence="10">Cell membrane</location>
        <topology evidence="10">Multi-pass membrane protein</topology>
    </subcellularLocation>
    <subcellularLocation>
        <location evidence="10">Bacterial flagellum basal body</location>
    </subcellularLocation>
</comment>
<dbReference type="PANTHER" id="PTHR30065">
    <property type="entry name" value="FLAGELLAR BIOSYNTHETIC PROTEIN FLIR"/>
    <property type="match status" value="1"/>
</dbReference>
<dbReference type="PRINTS" id="PR00953">
    <property type="entry name" value="TYPE3IMRPROT"/>
</dbReference>
<dbReference type="NCBIfam" id="TIGR01400">
    <property type="entry name" value="fliR"/>
    <property type="match status" value="1"/>
</dbReference>
<evidence type="ECO:0000256" key="7">
    <source>
        <dbReference type="ARBA" id="ARBA00023136"/>
    </source>
</evidence>
<feature type="transmembrane region" description="Helical" evidence="10">
    <location>
        <begin position="124"/>
        <end position="146"/>
    </location>
</feature>
<feature type="transmembrane region" description="Helical" evidence="10">
    <location>
        <begin position="65"/>
        <end position="86"/>
    </location>
</feature>
<comment type="function">
    <text evidence="1 10">Role in flagellar biosynthesis.</text>
</comment>
<evidence type="ECO:0000313" key="12">
    <source>
        <dbReference type="Proteomes" id="UP001597295"/>
    </source>
</evidence>
<dbReference type="InterPro" id="IPR006303">
    <property type="entry name" value="FliR"/>
</dbReference>
<comment type="similarity">
    <text evidence="2 10">Belongs to the FliR/MopE/SpaR family.</text>
</comment>
<feature type="transmembrane region" description="Helical" evidence="10">
    <location>
        <begin position="12"/>
        <end position="30"/>
    </location>
</feature>
<keyword evidence="5 10" id="KW-0812">Transmembrane</keyword>
<dbReference type="EMBL" id="JBHUIP010000004">
    <property type="protein sequence ID" value="MFD2262371.1"/>
    <property type="molecule type" value="Genomic_DNA"/>
</dbReference>
<evidence type="ECO:0000313" key="11">
    <source>
        <dbReference type="EMBL" id="MFD2262371.1"/>
    </source>
</evidence>
<keyword evidence="8 10" id="KW-0975">Bacterial flagellum</keyword>
<keyword evidence="6 10" id="KW-1133">Transmembrane helix</keyword>
<evidence type="ECO:0000256" key="1">
    <source>
        <dbReference type="ARBA" id="ARBA00002578"/>
    </source>
</evidence>
<feature type="transmembrane region" description="Helical" evidence="10">
    <location>
        <begin position="210"/>
        <end position="239"/>
    </location>
</feature>
<evidence type="ECO:0000256" key="6">
    <source>
        <dbReference type="ARBA" id="ARBA00022989"/>
    </source>
</evidence>
<dbReference type="RefSeq" id="WP_379875321.1">
    <property type="nucleotide sequence ID" value="NZ_JBHUIP010000004.1"/>
</dbReference>
<sequence>MLSGLLEAELYAYILVFARMGGALMLLPGFGERVVPERSRLLLALAVTLAITPMIANRLPSIPAGIGPLVITLVSELLVGIFLGAIGRLVFNTLDMAGSFILGQIGLSSATALNPLMADQGATISVMLMLAASVIIMQTDLHILLLRGLIDSYALFDPARPWPLGDYTAAYVRTFSQVFEIALRMTAPFIIATMVLYVGLALIARLMPQLQVFFIALPLQIGLGFIVLIAVIPAIMIAFTDELGQLWRALVQPGVGP</sequence>
<evidence type="ECO:0000256" key="5">
    <source>
        <dbReference type="ARBA" id="ARBA00022692"/>
    </source>
</evidence>
<keyword evidence="11" id="KW-0969">Cilium</keyword>
<accession>A0ABW5DS45</accession>
<keyword evidence="12" id="KW-1185">Reference proteome</keyword>
<feature type="transmembrane region" description="Helical" evidence="10">
    <location>
        <begin position="42"/>
        <end position="59"/>
    </location>
</feature>
<evidence type="ECO:0000256" key="3">
    <source>
        <dbReference type="ARBA" id="ARBA00021717"/>
    </source>
</evidence>
<evidence type="ECO:0000256" key="8">
    <source>
        <dbReference type="ARBA" id="ARBA00023143"/>
    </source>
</evidence>
<feature type="transmembrane region" description="Helical" evidence="10">
    <location>
        <begin position="181"/>
        <end position="204"/>
    </location>
</feature>
<keyword evidence="11" id="KW-0966">Cell projection</keyword>
<dbReference type="Pfam" id="PF01311">
    <property type="entry name" value="Bac_export_1"/>
    <property type="match status" value="1"/>
</dbReference>
<evidence type="ECO:0000256" key="9">
    <source>
        <dbReference type="NCBIfam" id="TIGR01400"/>
    </source>
</evidence>
<reference evidence="12" key="1">
    <citation type="journal article" date="2019" name="Int. J. Syst. Evol. Microbiol.">
        <title>The Global Catalogue of Microorganisms (GCM) 10K type strain sequencing project: providing services to taxonomists for standard genome sequencing and annotation.</title>
        <authorList>
            <consortium name="The Broad Institute Genomics Platform"/>
            <consortium name="The Broad Institute Genome Sequencing Center for Infectious Disease"/>
            <person name="Wu L."/>
            <person name="Ma J."/>
        </authorList>
    </citation>
    <scope>NUCLEOTIDE SEQUENCE [LARGE SCALE GENOMIC DNA]</scope>
    <source>
        <strain evidence="12">CGMCC 1.19062</strain>
    </source>
</reference>
<name>A0ABW5DS45_9PROT</name>
<protein>
    <recommendedName>
        <fullName evidence="3 9">Flagellar biosynthetic protein FliR</fullName>
    </recommendedName>
</protein>
<gene>
    <name evidence="11" type="primary">fliR</name>
    <name evidence="11" type="ORF">ACFSM5_05680</name>
</gene>
<comment type="caution">
    <text evidence="11">The sequence shown here is derived from an EMBL/GenBank/DDBJ whole genome shotgun (WGS) entry which is preliminary data.</text>
</comment>
<dbReference type="PANTHER" id="PTHR30065:SF8">
    <property type="entry name" value="FLAGELLAR BIOSYNTHETIC PROTEIN FLIR"/>
    <property type="match status" value="1"/>
</dbReference>
<organism evidence="11 12">
    <name type="scientific">Lacibacterium aquatile</name>
    <dbReference type="NCBI Taxonomy" id="1168082"/>
    <lineage>
        <taxon>Bacteria</taxon>
        <taxon>Pseudomonadati</taxon>
        <taxon>Pseudomonadota</taxon>
        <taxon>Alphaproteobacteria</taxon>
        <taxon>Rhodospirillales</taxon>
        <taxon>Rhodospirillaceae</taxon>
    </lineage>
</organism>
<dbReference type="InterPro" id="IPR002010">
    <property type="entry name" value="T3SS_IM_R"/>
</dbReference>
<keyword evidence="7 10" id="KW-0472">Membrane</keyword>
<proteinExistence type="inferred from homology"/>
<dbReference type="Proteomes" id="UP001597295">
    <property type="component" value="Unassembled WGS sequence"/>
</dbReference>
<evidence type="ECO:0000256" key="10">
    <source>
        <dbReference type="RuleBase" id="RU362071"/>
    </source>
</evidence>
<keyword evidence="4 10" id="KW-1003">Cell membrane</keyword>